<feature type="compositionally biased region" description="Low complexity" evidence="1">
    <location>
        <begin position="180"/>
        <end position="190"/>
    </location>
</feature>
<feature type="compositionally biased region" description="Polar residues" evidence="1">
    <location>
        <begin position="148"/>
        <end position="159"/>
    </location>
</feature>
<dbReference type="Proteomes" id="UP000525389">
    <property type="component" value="Unassembled WGS sequence"/>
</dbReference>
<feature type="compositionally biased region" description="Low complexity" evidence="1">
    <location>
        <begin position="240"/>
        <end position="266"/>
    </location>
</feature>
<dbReference type="RefSeq" id="WP_184027733.1">
    <property type="nucleotide sequence ID" value="NZ_JACHFN010000005.1"/>
</dbReference>
<accession>A0A7W8GFC0</accession>
<sequence length="739" mass="73797">MTHPDPQTYIYDPEVVDTLSSEVEALGLEIPRDPNSPDYAAFMEQLRAKNPGLATRVSLARIPESEVRASALLQEQARAIDGRESFVERITARVTRRTPNGAPVPDARRLGIIGAGLLIGTLGAFMFWPRQPKTVTASATATPPGAAQSENVQAGSDTESAGGPPRLPTEPVETSPLAPAPGSSTGSTPGIGTGQTVAPTESQVTAPSYTAPSYANDTSSSYSPPPSSPSVYTPPPAVNSSTASTPPAMSSATPDTTAAPDDTAAPEVFTPPPAASISAATPEPDWSTVYTPPVSVDTPPPAVNSTTASTPPAVSSATPDTTAAPDDTAAPVVFTPPPAASISAATPGPDSNTASTPPVTVTPTTPPPVQVSENFAGSQLNSAATSPATAAGPTSPSGRAGGAASGLHVAYTAANGQQGEGQRTGRMAVLSVRGADAGNEASTASAGSGQGAEGAGNSTGGANDARSRNLKVIYDAKATNRITSSGTGQNQNQGQSGTQAQAPQNGQTTETGSTSSTPPPQAQDGRSKVLYSAPEQASAAPVAQGNGQASSSAPASASPFQMGQLIPANMVVALDLIEGAGVEFFVNTPAAQGNYVWKGTATLDGSKRVQMNFTELALPDGQVVPVRASGVATDGTLGVKPGFRPSAPAAAIDAVRGTLSGVQEAANAQLQAGTTVVTGGATVVTKAPPNFWLSLLGGAVNSFKLPSTTASVVTLAHIDRGTPINVLFGGSVAGDGAPR</sequence>
<name>A0A7W8GFC0_9DEIO</name>
<proteinExistence type="predicted"/>
<feature type="compositionally biased region" description="Low complexity" evidence="1">
    <location>
        <begin position="382"/>
        <end position="398"/>
    </location>
</feature>
<organism evidence="2 3">
    <name type="scientific">Deinococcus budaensis</name>
    <dbReference type="NCBI Taxonomy" id="1665626"/>
    <lineage>
        <taxon>Bacteria</taxon>
        <taxon>Thermotogati</taxon>
        <taxon>Deinococcota</taxon>
        <taxon>Deinococci</taxon>
        <taxon>Deinococcales</taxon>
        <taxon>Deinococcaceae</taxon>
        <taxon>Deinococcus</taxon>
    </lineage>
</organism>
<evidence type="ECO:0000313" key="2">
    <source>
        <dbReference type="EMBL" id="MBB5234196.1"/>
    </source>
</evidence>
<feature type="compositionally biased region" description="Gly residues" evidence="1">
    <location>
        <begin position="448"/>
        <end position="459"/>
    </location>
</feature>
<gene>
    <name evidence="2" type="ORF">HNQ09_001634</name>
</gene>
<feature type="region of interest" description="Disordered" evidence="1">
    <location>
        <begin position="136"/>
        <end position="468"/>
    </location>
</feature>
<reference evidence="2 3" key="1">
    <citation type="submission" date="2020-08" db="EMBL/GenBank/DDBJ databases">
        <title>Genomic Encyclopedia of Type Strains, Phase IV (KMG-IV): sequencing the most valuable type-strain genomes for metagenomic binning, comparative biology and taxonomic classification.</title>
        <authorList>
            <person name="Goeker M."/>
        </authorList>
    </citation>
    <scope>NUCLEOTIDE SEQUENCE [LARGE SCALE GENOMIC DNA]</scope>
    <source>
        <strain evidence="2 3">DSM 101791</strain>
    </source>
</reference>
<feature type="compositionally biased region" description="Low complexity" evidence="1">
    <location>
        <begin position="483"/>
        <end position="516"/>
    </location>
</feature>
<feature type="compositionally biased region" description="Pro residues" evidence="1">
    <location>
        <begin position="223"/>
        <end position="237"/>
    </location>
</feature>
<comment type="caution">
    <text evidence="2">The sequence shown here is derived from an EMBL/GenBank/DDBJ whole genome shotgun (WGS) entry which is preliminary data.</text>
</comment>
<feature type="compositionally biased region" description="Low complexity" evidence="1">
    <location>
        <begin position="136"/>
        <end position="147"/>
    </location>
</feature>
<feature type="compositionally biased region" description="Polar residues" evidence="1">
    <location>
        <begin position="195"/>
        <end position="217"/>
    </location>
</feature>
<evidence type="ECO:0000256" key="1">
    <source>
        <dbReference type="SAM" id="MobiDB-lite"/>
    </source>
</evidence>
<feature type="compositionally biased region" description="Low complexity" evidence="1">
    <location>
        <begin position="306"/>
        <end position="333"/>
    </location>
</feature>
<protein>
    <submittedName>
        <fullName evidence="2">Uncharacterized protein</fullName>
    </submittedName>
</protein>
<dbReference type="EMBL" id="JACHFN010000005">
    <property type="protein sequence ID" value="MBB5234196.1"/>
    <property type="molecule type" value="Genomic_DNA"/>
</dbReference>
<dbReference type="AlphaFoldDB" id="A0A7W8GFC0"/>
<feature type="compositionally biased region" description="Polar residues" evidence="1">
    <location>
        <begin position="371"/>
        <end position="381"/>
    </location>
</feature>
<feature type="region of interest" description="Disordered" evidence="1">
    <location>
        <begin position="481"/>
        <end position="557"/>
    </location>
</feature>
<evidence type="ECO:0000313" key="3">
    <source>
        <dbReference type="Proteomes" id="UP000525389"/>
    </source>
</evidence>
<keyword evidence="3" id="KW-1185">Reference proteome</keyword>